<evidence type="ECO:0000256" key="3">
    <source>
        <dbReference type="ARBA" id="ARBA00022448"/>
    </source>
</evidence>
<sequence>MSTPIPAPPGIPLLGNVFDIDPNHANQSLSHLADKYGPIFKMSLFGRDRYIISSVELLNEVCDEKRFCKIVAGALEQVRNGAGNGLFTAYHGEHDWEVAHRVLVPAFGPIGIHDMYDEMYDIATQLIAKWARTGPEQKIAVTDDFTRLTLDSIALCVMDKRFNSFYSDKMHPFVDAMVGFLLESGRRGTRTRIGALLNRTAEREYFENIATMRNVAREMVDHRRANPSEKKDLLNAMLFGKDPKTGERMTDQSIINNIITFLIAGHETTSGLLSFVFYQLAKNPDVMRKAQQEVDAVVGKGPVTVQHMSKLPYIEAIMRETLRLNPTAPGFSVTALPTVPGPIVLAGKYTIPHGAPVIALLSKAGRDPVVYGADADEFQPERMYGENFAKLPANAWKPFGNGARGCIGRPFAWQEAILAIALILQNFNIRMDDPSYQLQIRQTLTVKPDNFFIRATLREGINPVTLERKMYAGLDVEDAHKKVRGASAKKVGDAGKPMLILYGSNSGTCEGLAQNLANTAGNQGFNATVKSLDAAVDQIPDNQPVIIITASYEGNPPDNAAGFVEWIKTVDADKVKNTHFAVFGCGHHDWVSTFQRIPKLIDTELAAKGAKALAERGQSDVAEGNVFDDFDSWLDEKLWPGLSVDTDAAEVAEGLDMVISTSARATHLRHNVQEALVLKNELLTGPDVPEKRLTEFKLPTNMTYEAGDYLALLPVNNIHTISRVLRRFGLPWDAFMTLAKGAHTTIPTEIAIAVSAVLGAYVELSTPASRKNIATLSRYAKDESIERVLLPNAEGLSVLDILEKYPRIELPFAVFLSMLTPMRIRQYSISSSPLDDPTKASITYSVVGSDSIHLGVTTNYLKSLQAGSRAQLMIKKSHKTFHLPLDTKTPIIMVCAGTGLAPFLGFVQERAARITASGDRDAFGEAFLFVGCRYHDKDRLHAEKLDQWASDGFVKVFYAFSREPDRSAGCKYVQDRLWKEREPVSELFNDGARAYICGSGALGKGVADVAARIAVENSKRKGKDITHEQGLKWWEGLRGERYAVDVFD</sequence>
<evidence type="ECO:0000313" key="20">
    <source>
        <dbReference type="EMBL" id="KIW68814.1"/>
    </source>
</evidence>
<dbReference type="GO" id="GO:0050660">
    <property type="term" value="F:flavin adenine dinucleotide binding"/>
    <property type="evidence" value="ECO:0007669"/>
    <property type="project" value="TreeGrafter"/>
</dbReference>
<evidence type="ECO:0000256" key="8">
    <source>
        <dbReference type="ARBA" id="ARBA00022827"/>
    </source>
</evidence>
<dbReference type="InterPro" id="IPR002401">
    <property type="entry name" value="Cyt_P450_E_grp-I"/>
</dbReference>
<evidence type="ECO:0000256" key="6">
    <source>
        <dbReference type="ARBA" id="ARBA00022643"/>
    </source>
</evidence>
<dbReference type="GO" id="GO:0070330">
    <property type="term" value="F:aromatase activity"/>
    <property type="evidence" value="ECO:0007669"/>
    <property type="project" value="UniProtKB-UniRule"/>
</dbReference>
<evidence type="ECO:0000256" key="11">
    <source>
        <dbReference type="ARBA" id="ARBA00023002"/>
    </source>
</evidence>
<dbReference type="InterPro" id="IPR017972">
    <property type="entry name" value="Cyt_P450_CS"/>
</dbReference>
<dbReference type="InterPro" id="IPR008254">
    <property type="entry name" value="Flavodoxin/NO_synth"/>
</dbReference>
<dbReference type="InterPro" id="IPR017938">
    <property type="entry name" value="Riboflavin_synthase-like_b-brl"/>
</dbReference>
<dbReference type="SUPFAM" id="SSF63380">
    <property type="entry name" value="Riboflavin synthase domain-like"/>
    <property type="match status" value="1"/>
</dbReference>
<feature type="binding site" description="axial binding residue" evidence="17">
    <location>
        <position position="406"/>
    </location>
    <ligand>
        <name>heme</name>
        <dbReference type="ChEBI" id="CHEBI:30413"/>
    </ligand>
    <ligandPart>
        <name>Fe</name>
        <dbReference type="ChEBI" id="CHEBI:18248"/>
    </ligandPart>
</feature>
<keyword evidence="21" id="KW-1185">Reference proteome</keyword>
<dbReference type="PANTHER" id="PTHR19384">
    <property type="entry name" value="NITRIC OXIDE SYNTHASE-RELATED"/>
    <property type="match status" value="1"/>
</dbReference>
<dbReference type="PIRSF" id="PIRSF000209">
    <property type="entry name" value="Bifunctional_P450_P450R"/>
    <property type="match status" value="1"/>
</dbReference>
<dbReference type="PANTHER" id="PTHR19384:SF127">
    <property type="entry name" value="BIFUNCTIONAL CYTOCHROME P450_NADPH--P450 REDUCTASE"/>
    <property type="match status" value="1"/>
</dbReference>
<dbReference type="EC" id="1.14.14.1" evidence="16"/>
<comment type="similarity">
    <text evidence="2 16">In the N-terminal section; belongs to the cytochrome P450 family.</text>
</comment>
<keyword evidence="12 16" id="KW-0408">Iron</keyword>
<evidence type="ECO:0000256" key="7">
    <source>
        <dbReference type="ARBA" id="ARBA00022723"/>
    </source>
</evidence>
<dbReference type="Gene3D" id="3.40.50.80">
    <property type="entry name" value="Nucleotide-binding domain of ferredoxin-NADP reductase (FNR) module"/>
    <property type="match status" value="1"/>
</dbReference>
<keyword evidence="4 16" id="KW-0349">Heme</keyword>
<evidence type="ECO:0000313" key="21">
    <source>
        <dbReference type="Proteomes" id="UP000054266"/>
    </source>
</evidence>
<dbReference type="AlphaFoldDB" id="A0A0D2GA21"/>
<dbReference type="InterPro" id="IPR029039">
    <property type="entry name" value="Flavoprotein-like_sf"/>
</dbReference>
<feature type="domain" description="Flavodoxin-like" evidence="18">
    <location>
        <begin position="498"/>
        <end position="638"/>
    </location>
</feature>
<evidence type="ECO:0000256" key="9">
    <source>
        <dbReference type="ARBA" id="ARBA00022857"/>
    </source>
</evidence>
<dbReference type="SUPFAM" id="SSF52343">
    <property type="entry name" value="Ferredoxin reductase-like, C-terminal NADP-linked domain"/>
    <property type="match status" value="1"/>
</dbReference>
<dbReference type="Pfam" id="PF00667">
    <property type="entry name" value="FAD_binding_1"/>
    <property type="match status" value="1"/>
</dbReference>
<comment type="catalytic activity">
    <reaction evidence="15 16">
        <text>2 oxidized [cytochrome P450] + NADPH = 2 reduced [cytochrome P450] + NADP(+) + H(+)</text>
        <dbReference type="Rhea" id="RHEA:24040"/>
        <dbReference type="Rhea" id="RHEA-COMP:14627"/>
        <dbReference type="Rhea" id="RHEA-COMP:14628"/>
        <dbReference type="ChEBI" id="CHEBI:15378"/>
        <dbReference type="ChEBI" id="CHEBI:55376"/>
        <dbReference type="ChEBI" id="CHEBI:57783"/>
        <dbReference type="ChEBI" id="CHEBI:58349"/>
        <dbReference type="ChEBI" id="CHEBI:60344"/>
        <dbReference type="EC" id="1.6.2.4"/>
    </reaction>
</comment>
<keyword evidence="8 16" id="KW-0274">FAD</keyword>
<dbReference type="EMBL" id="KN846958">
    <property type="protein sequence ID" value="KIW68814.1"/>
    <property type="molecule type" value="Genomic_DNA"/>
</dbReference>
<keyword evidence="3 16" id="KW-0813">Transport</keyword>
<gene>
    <name evidence="20" type="ORF">PV04_04735</name>
</gene>
<dbReference type="GO" id="GO:0003958">
    <property type="term" value="F:NADPH-hemoprotein reductase activity"/>
    <property type="evidence" value="ECO:0007669"/>
    <property type="project" value="UniProtKB-UniRule"/>
</dbReference>
<evidence type="ECO:0000259" key="18">
    <source>
        <dbReference type="PROSITE" id="PS50902"/>
    </source>
</evidence>
<protein>
    <recommendedName>
        <fullName evidence="16">Bifunctional cytochrome P450/NADPH--P450 reductase</fullName>
    </recommendedName>
    <domain>
        <recommendedName>
            <fullName evidence="16">Cytochrome P450</fullName>
            <ecNumber evidence="16">1.14.14.1</ecNumber>
        </recommendedName>
    </domain>
    <domain>
        <recommendedName>
            <fullName evidence="16">NADPH--cytochrome P450 reductase</fullName>
            <ecNumber evidence="16">1.6.2.4</ecNumber>
        </recommendedName>
    </domain>
</protein>
<dbReference type="PROSITE" id="PS50902">
    <property type="entry name" value="FLAVODOXIN_LIKE"/>
    <property type="match status" value="1"/>
</dbReference>
<dbReference type="Proteomes" id="UP000054266">
    <property type="component" value="Unassembled WGS sequence"/>
</dbReference>
<dbReference type="InterPro" id="IPR001433">
    <property type="entry name" value="OxRdtase_FAD/NAD-bd"/>
</dbReference>
<dbReference type="GO" id="GO:0005506">
    <property type="term" value="F:iron ion binding"/>
    <property type="evidence" value="ECO:0007669"/>
    <property type="project" value="UniProtKB-UniRule"/>
</dbReference>
<dbReference type="EC" id="1.6.2.4" evidence="16"/>
<dbReference type="CDD" id="cd06206">
    <property type="entry name" value="bifunctional_CYPOR"/>
    <property type="match status" value="1"/>
</dbReference>
<evidence type="ECO:0000256" key="14">
    <source>
        <dbReference type="ARBA" id="ARBA00047827"/>
    </source>
</evidence>
<dbReference type="InterPro" id="IPR039261">
    <property type="entry name" value="FNR_nucleotide-bd"/>
</dbReference>
<dbReference type="Pfam" id="PF00258">
    <property type="entry name" value="Flavodoxin_1"/>
    <property type="match status" value="1"/>
</dbReference>
<evidence type="ECO:0000259" key="19">
    <source>
        <dbReference type="PROSITE" id="PS51384"/>
    </source>
</evidence>
<comment type="catalytic activity">
    <reaction evidence="14 16">
        <text>an organic molecule + reduced [NADPH--hemoprotein reductase] + O2 = an alcohol + oxidized [NADPH--hemoprotein reductase] + H2O + H(+)</text>
        <dbReference type="Rhea" id="RHEA:17149"/>
        <dbReference type="Rhea" id="RHEA-COMP:11964"/>
        <dbReference type="Rhea" id="RHEA-COMP:11965"/>
        <dbReference type="ChEBI" id="CHEBI:15377"/>
        <dbReference type="ChEBI" id="CHEBI:15378"/>
        <dbReference type="ChEBI" id="CHEBI:15379"/>
        <dbReference type="ChEBI" id="CHEBI:30879"/>
        <dbReference type="ChEBI" id="CHEBI:57618"/>
        <dbReference type="ChEBI" id="CHEBI:58210"/>
        <dbReference type="ChEBI" id="CHEBI:142491"/>
        <dbReference type="EC" id="1.14.14.1"/>
    </reaction>
</comment>
<dbReference type="PROSITE" id="PS51384">
    <property type="entry name" value="FAD_FR"/>
    <property type="match status" value="1"/>
</dbReference>
<dbReference type="HOGENOM" id="CLU_001570_7_0_1"/>
<keyword evidence="5 16" id="KW-0285">Flavoprotein</keyword>
<dbReference type="Pfam" id="PF00067">
    <property type="entry name" value="p450"/>
    <property type="match status" value="1"/>
</dbReference>
<keyword evidence="10 16" id="KW-0249">Electron transport</keyword>
<evidence type="ECO:0000256" key="4">
    <source>
        <dbReference type="ARBA" id="ARBA00022617"/>
    </source>
</evidence>
<dbReference type="Gene3D" id="3.40.50.360">
    <property type="match status" value="1"/>
</dbReference>
<dbReference type="GO" id="GO:0010181">
    <property type="term" value="F:FMN binding"/>
    <property type="evidence" value="ECO:0007669"/>
    <property type="project" value="UniProtKB-UniRule"/>
</dbReference>
<keyword evidence="13 16" id="KW-0503">Monooxygenase</keyword>
<comment type="cofactor">
    <cofactor evidence="1 16 17">
        <name>heme</name>
        <dbReference type="ChEBI" id="CHEBI:30413"/>
    </cofactor>
</comment>
<dbReference type="Gene3D" id="1.20.990.10">
    <property type="entry name" value="NADPH-cytochrome p450 Reductase, Chain A, domain 3"/>
    <property type="match status" value="1"/>
</dbReference>
<keyword evidence="6 16" id="KW-0288">FMN</keyword>
<keyword evidence="9 16" id="KW-0521">NADP</keyword>
<dbReference type="Gene3D" id="1.10.630.10">
    <property type="entry name" value="Cytochrome P450"/>
    <property type="match status" value="1"/>
</dbReference>
<dbReference type="InterPro" id="IPR023206">
    <property type="entry name" value="Bifunctional_P450_P450_red"/>
</dbReference>
<evidence type="ECO:0000256" key="5">
    <source>
        <dbReference type="ARBA" id="ARBA00022630"/>
    </source>
</evidence>
<dbReference type="SUPFAM" id="SSF52218">
    <property type="entry name" value="Flavoproteins"/>
    <property type="match status" value="1"/>
</dbReference>
<dbReference type="InterPro" id="IPR036396">
    <property type="entry name" value="Cyt_P450_sf"/>
</dbReference>
<dbReference type="InterPro" id="IPR023173">
    <property type="entry name" value="NADPH_Cyt_P450_Rdtase_alpha"/>
</dbReference>
<dbReference type="CDD" id="cd11068">
    <property type="entry name" value="CYP120A1"/>
    <property type="match status" value="1"/>
</dbReference>
<name>A0A0D2GA21_9EURO</name>
<dbReference type="FunFam" id="1.10.630.10:FF:000040">
    <property type="entry name" value="Bifunctional cytochrome P450/NADPH--P450 reductase"/>
    <property type="match status" value="1"/>
</dbReference>
<accession>A0A0D2GA21</accession>
<comment type="cofactor">
    <cofactor evidence="16">
        <name>FAD</name>
        <dbReference type="ChEBI" id="CHEBI:57692"/>
    </cofactor>
    <cofactor evidence="16">
        <name>FMN</name>
        <dbReference type="ChEBI" id="CHEBI:58210"/>
    </cofactor>
</comment>
<evidence type="ECO:0000256" key="16">
    <source>
        <dbReference type="PIRNR" id="PIRNR000209"/>
    </source>
</evidence>
<dbReference type="PRINTS" id="PR00385">
    <property type="entry name" value="P450"/>
</dbReference>
<evidence type="ECO:0000256" key="17">
    <source>
        <dbReference type="PIRSR" id="PIRSR000209-1"/>
    </source>
</evidence>
<evidence type="ECO:0000256" key="10">
    <source>
        <dbReference type="ARBA" id="ARBA00022982"/>
    </source>
</evidence>
<evidence type="ECO:0000256" key="2">
    <source>
        <dbReference type="ARBA" id="ARBA00010018"/>
    </source>
</evidence>
<dbReference type="STRING" id="5601.A0A0D2GA21"/>
<keyword evidence="7 16" id="KW-0479">Metal-binding</keyword>
<dbReference type="Gene3D" id="2.40.30.10">
    <property type="entry name" value="Translation factors"/>
    <property type="match status" value="1"/>
</dbReference>
<evidence type="ECO:0000256" key="1">
    <source>
        <dbReference type="ARBA" id="ARBA00001971"/>
    </source>
</evidence>
<dbReference type="InterPro" id="IPR001128">
    <property type="entry name" value="Cyt_P450"/>
</dbReference>
<dbReference type="InterPro" id="IPR017927">
    <property type="entry name" value="FAD-bd_FR_type"/>
</dbReference>
<dbReference type="InterPro" id="IPR003097">
    <property type="entry name" value="CysJ-like_FAD-binding"/>
</dbReference>
<evidence type="ECO:0000256" key="15">
    <source>
        <dbReference type="ARBA" id="ARBA00049342"/>
    </source>
</evidence>
<organism evidence="20 21">
    <name type="scientific">Phialophora macrospora</name>
    <dbReference type="NCBI Taxonomy" id="1851006"/>
    <lineage>
        <taxon>Eukaryota</taxon>
        <taxon>Fungi</taxon>
        <taxon>Dikarya</taxon>
        <taxon>Ascomycota</taxon>
        <taxon>Pezizomycotina</taxon>
        <taxon>Eurotiomycetes</taxon>
        <taxon>Chaetothyriomycetidae</taxon>
        <taxon>Chaetothyriales</taxon>
        <taxon>Herpotrichiellaceae</taxon>
        <taxon>Phialophora</taxon>
    </lineage>
</organism>
<dbReference type="PROSITE" id="PS00086">
    <property type="entry name" value="CYTOCHROME_P450"/>
    <property type="match status" value="1"/>
</dbReference>
<proteinExistence type="inferred from homology"/>
<reference evidence="20 21" key="1">
    <citation type="submission" date="2015-01" db="EMBL/GenBank/DDBJ databases">
        <title>The Genome Sequence of Capronia semiimmersa CBS27337.</title>
        <authorList>
            <consortium name="The Broad Institute Genomics Platform"/>
            <person name="Cuomo C."/>
            <person name="de Hoog S."/>
            <person name="Gorbushina A."/>
            <person name="Stielow B."/>
            <person name="Teixiera M."/>
            <person name="Abouelleil A."/>
            <person name="Chapman S.B."/>
            <person name="Priest M."/>
            <person name="Young S.K."/>
            <person name="Wortman J."/>
            <person name="Nusbaum C."/>
            <person name="Birren B."/>
        </authorList>
    </citation>
    <scope>NUCLEOTIDE SEQUENCE [LARGE SCALE GENOMIC DNA]</scope>
    <source>
        <strain evidence="20 21">CBS 27337</strain>
    </source>
</reference>
<dbReference type="PRINTS" id="PR00463">
    <property type="entry name" value="EP450I"/>
</dbReference>
<evidence type="ECO:0000256" key="12">
    <source>
        <dbReference type="ARBA" id="ARBA00023004"/>
    </source>
</evidence>
<dbReference type="GO" id="GO:0020037">
    <property type="term" value="F:heme binding"/>
    <property type="evidence" value="ECO:0007669"/>
    <property type="project" value="UniProtKB-UniRule"/>
</dbReference>
<feature type="domain" description="FAD-binding FR-type" evidence="19">
    <location>
        <begin position="670"/>
        <end position="884"/>
    </location>
</feature>
<keyword evidence="11 16" id="KW-0560">Oxidoreductase</keyword>
<dbReference type="GO" id="GO:0005829">
    <property type="term" value="C:cytosol"/>
    <property type="evidence" value="ECO:0007669"/>
    <property type="project" value="TreeGrafter"/>
</dbReference>
<dbReference type="Pfam" id="PF00175">
    <property type="entry name" value="NAD_binding_1"/>
    <property type="match status" value="1"/>
</dbReference>
<evidence type="ECO:0000256" key="13">
    <source>
        <dbReference type="ARBA" id="ARBA00023033"/>
    </source>
</evidence>
<dbReference type="SUPFAM" id="SSF48264">
    <property type="entry name" value="Cytochrome P450"/>
    <property type="match status" value="1"/>
</dbReference>